<organism evidence="2 3">
    <name type="scientific">Ataeniobius toweri</name>
    <dbReference type="NCBI Taxonomy" id="208326"/>
    <lineage>
        <taxon>Eukaryota</taxon>
        <taxon>Metazoa</taxon>
        <taxon>Chordata</taxon>
        <taxon>Craniata</taxon>
        <taxon>Vertebrata</taxon>
        <taxon>Euteleostomi</taxon>
        <taxon>Actinopterygii</taxon>
        <taxon>Neopterygii</taxon>
        <taxon>Teleostei</taxon>
        <taxon>Neoteleostei</taxon>
        <taxon>Acanthomorphata</taxon>
        <taxon>Ovalentaria</taxon>
        <taxon>Atherinomorphae</taxon>
        <taxon>Cyprinodontiformes</taxon>
        <taxon>Goodeidae</taxon>
        <taxon>Ataeniobius</taxon>
    </lineage>
</organism>
<dbReference type="EMBL" id="JAHUTI010068924">
    <property type="protein sequence ID" value="MED6253711.1"/>
    <property type="molecule type" value="Genomic_DNA"/>
</dbReference>
<protein>
    <submittedName>
        <fullName evidence="2">Epidermal growth factor receptor kinase substrate 8-like protein 2</fullName>
    </submittedName>
</protein>
<reference evidence="2 3" key="1">
    <citation type="submission" date="2021-07" db="EMBL/GenBank/DDBJ databases">
        <authorList>
            <person name="Palmer J.M."/>
        </authorList>
    </citation>
    <scope>NUCLEOTIDE SEQUENCE [LARGE SCALE GENOMIC DNA]</scope>
    <source>
        <strain evidence="2 3">AT_MEX2019</strain>
        <tissue evidence="2">Muscle</tissue>
    </source>
</reference>
<name>A0ABU7BUU3_9TELE</name>
<evidence type="ECO:0000313" key="2">
    <source>
        <dbReference type="EMBL" id="MED6253711.1"/>
    </source>
</evidence>
<keyword evidence="3" id="KW-1185">Reference proteome</keyword>
<comment type="caution">
    <text evidence="2">The sequence shown here is derived from an EMBL/GenBank/DDBJ whole genome shotgun (WGS) entry which is preliminary data.</text>
</comment>
<feature type="non-terminal residue" evidence="2">
    <location>
        <position position="53"/>
    </location>
</feature>
<sequence length="53" mass="5975">MPKIMSAPGPLSRQANGVARSDSKLSAKALYEQRKKYSNSNFIMQETSQYHVE</sequence>
<dbReference type="Proteomes" id="UP001345963">
    <property type="component" value="Unassembled WGS sequence"/>
</dbReference>
<accession>A0ABU7BUU3</accession>
<proteinExistence type="predicted"/>
<feature type="region of interest" description="Disordered" evidence="1">
    <location>
        <begin position="1"/>
        <end position="23"/>
    </location>
</feature>
<gene>
    <name evidence="2" type="primary">EPS8L2_2</name>
    <name evidence="2" type="ORF">ATANTOWER_030460</name>
</gene>
<evidence type="ECO:0000256" key="1">
    <source>
        <dbReference type="SAM" id="MobiDB-lite"/>
    </source>
</evidence>
<evidence type="ECO:0000313" key="3">
    <source>
        <dbReference type="Proteomes" id="UP001345963"/>
    </source>
</evidence>